<protein>
    <submittedName>
        <fullName evidence="1">169_t:CDS:1</fullName>
    </submittedName>
</protein>
<gene>
    <name evidence="1" type="ORF">PBRASI_LOCUS2779</name>
</gene>
<organism evidence="1 2">
    <name type="scientific">Paraglomus brasilianum</name>
    <dbReference type="NCBI Taxonomy" id="144538"/>
    <lineage>
        <taxon>Eukaryota</taxon>
        <taxon>Fungi</taxon>
        <taxon>Fungi incertae sedis</taxon>
        <taxon>Mucoromycota</taxon>
        <taxon>Glomeromycotina</taxon>
        <taxon>Glomeromycetes</taxon>
        <taxon>Paraglomerales</taxon>
        <taxon>Paraglomeraceae</taxon>
        <taxon>Paraglomus</taxon>
    </lineage>
</organism>
<dbReference type="AlphaFoldDB" id="A0A9N8ZR84"/>
<dbReference type="EMBL" id="CAJVPI010000228">
    <property type="protein sequence ID" value="CAG8504430.1"/>
    <property type="molecule type" value="Genomic_DNA"/>
</dbReference>
<evidence type="ECO:0000313" key="1">
    <source>
        <dbReference type="EMBL" id="CAG8504430.1"/>
    </source>
</evidence>
<reference evidence="1" key="1">
    <citation type="submission" date="2021-06" db="EMBL/GenBank/DDBJ databases">
        <authorList>
            <person name="Kallberg Y."/>
            <person name="Tangrot J."/>
            <person name="Rosling A."/>
        </authorList>
    </citation>
    <scope>NUCLEOTIDE SEQUENCE</scope>
    <source>
        <strain evidence="1">BR232B</strain>
    </source>
</reference>
<proteinExistence type="predicted"/>
<name>A0A9N8ZR84_9GLOM</name>
<keyword evidence="2" id="KW-1185">Reference proteome</keyword>
<dbReference type="Proteomes" id="UP000789739">
    <property type="component" value="Unassembled WGS sequence"/>
</dbReference>
<comment type="caution">
    <text evidence="1">The sequence shown here is derived from an EMBL/GenBank/DDBJ whole genome shotgun (WGS) entry which is preliminary data.</text>
</comment>
<sequence>MDDLKRIWKDTIEYISQHTPTPIPDVPTDGYYESLLVKNKLEDTVARLKAKARHENAPTMIAAKLDLEDAIKSVEELERLPQVSNRFLPGTAEYQQM</sequence>
<accession>A0A9N8ZR84</accession>
<evidence type="ECO:0000313" key="2">
    <source>
        <dbReference type="Proteomes" id="UP000789739"/>
    </source>
</evidence>